<feature type="binding site" evidence="8">
    <location>
        <position position="172"/>
    </location>
    <ligand>
        <name>3-phosphoshikimate</name>
        <dbReference type="ChEBI" id="CHEBI:145989"/>
    </ligand>
</feature>
<dbReference type="OrthoDB" id="9809920at2"/>
<evidence type="ECO:0000256" key="5">
    <source>
        <dbReference type="ARBA" id="ARBA00022679"/>
    </source>
</evidence>
<dbReference type="PANTHER" id="PTHR21090:SF5">
    <property type="entry name" value="PENTAFUNCTIONAL AROM POLYPEPTIDE"/>
    <property type="match status" value="1"/>
</dbReference>
<comment type="caution">
    <text evidence="10">The sequence shown here is derived from an EMBL/GenBank/DDBJ whole genome shotgun (WGS) entry which is preliminary data.</text>
</comment>
<feature type="binding site" evidence="8">
    <location>
        <position position="171"/>
    </location>
    <ligand>
        <name>3-phosphoshikimate</name>
        <dbReference type="ChEBI" id="CHEBI:145989"/>
    </ligand>
</feature>
<comment type="similarity">
    <text evidence="2 8">Belongs to the EPSP synthase family.</text>
</comment>
<dbReference type="Proteomes" id="UP000193303">
    <property type="component" value="Unassembled WGS sequence"/>
</dbReference>
<evidence type="ECO:0000259" key="9">
    <source>
        <dbReference type="Pfam" id="PF00275"/>
    </source>
</evidence>
<feature type="binding site" evidence="8">
    <location>
        <position position="95"/>
    </location>
    <ligand>
        <name>phosphoenolpyruvate</name>
        <dbReference type="ChEBI" id="CHEBI:58702"/>
    </ligand>
</feature>
<dbReference type="STRING" id="1931275.BV914_08635"/>
<evidence type="ECO:0000313" key="10">
    <source>
        <dbReference type="EMBL" id="OSI19133.1"/>
    </source>
</evidence>
<dbReference type="HAMAP" id="MF_00210">
    <property type="entry name" value="EPSP_synth"/>
    <property type="match status" value="1"/>
</dbReference>
<dbReference type="InterPro" id="IPR013792">
    <property type="entry name" value="RNA3'P_cycl/enolpyr_Trfase_a/b"/>
</dbReference>
<dbReference type="FunFam" id="3.65.10.10:FF:000003">
    <property type="entry name" value="3-phosphoshikimate 1-carboxyvinyltransferase"/>
    <property type="match status" value="1"/>
</dbReference>
<feature type="binding site" evidence="8">
    <location>
        <position position="23"/>
    </location>
    <ligand>
        <name>3-phosphoshikimate</name>
        <dbReference type="ChEBI" id="CHEBI:145989"/>
    </ligand>
</feature>
<evidence type="ECO:0000256" key="2">
    <source>
        <dbReference type="ARBA" id="ARBA00009948"/>
    </source>
</evidence>
<dbReference type="Gene3D" id="3.65.10.10">
    <property type="entry name" value="Enolpyruvate transferase domain"/>
    <property type="match status" value="2"/>
</dbReference>
<dbReference type="PROSITE" id="PS00104">
    <property type="entry name" value="EPSP_SYNTHASE_1"/>
    <property type="match status" value="1"/>
</dbReference>
<dbReference type="Pfam" id="PF00275">
    <property type="entry name" value="EPSP_synthase"/>
    <property type="match status" value="1"/>
</dbReference>
<comment type="catalytic activity">
    <reaction evidence="7">
        <text>3-phosphoshikimate + phosphoenolpyruvate = 5-O-(1-carboxyvinyl)-3-phosphoshikimate + phosphate</text>
        <dbReference type="Rhea" id="RHEA:21256"/>
        <dbReference type="ChEBI" id="CHEBI:43474"/>
        <dbReference type="ChEBI" id="CHEBI:57701"/>
        <dbReference type="ChEBI" id="CHEBI:58702"/>
        <dbReference type="ChEBI" id="CHEBI:145989"/>
        <dbReference type="EC" id="2.5.1.19"/>
    </reaction>
    <physiologicalReaction direction="left-to-right" evidence="7">
        <dbReference type="Rhea" id="RHEA:21257"/>
    </physiologicalReaction>
</comment>
<dbReference type="NCBIfam" id="TIGR01356">
    <property type="entry name" value="aroA"/>
    <property type="match status" value="1"/>
</dbReference>
<dbReference type="CDD" id="cd01556">
    <property type="entry name" value="EPSP_synthase"/>
    <property type="match status" value="1"/>
</dbReference>
<dbReference type="GO" id="GO:0005737">
    <property type="term" value="C:cytoplasm"/>
    <property type="evidence" value="ECO:0007669"/>
    <property type="project" value="UniProtKB-SubCell"/>
</dbReference>
<evidence type="ECO:0000256" key="6">
    <source>
        <dbReference type="ARBA" id="ARBA00023141"/>
    </source>
</evidence>
<comment type="pathway">
    <text evidence="1 8">Metabolic intermediate biosynthesis; chorismate biosynthesis; chorismate from D-erythrose 4-phosphate and phosphoenolpyruvate: step 6/7.</text>
</comment>
<dbReference type="UniPathway" id="UPA00053">
    <property type="reaction ID" value="UER00089"/>
</dbReference>
<proteinExistence type="inferred from homology"/>
<comment type="caution">
    <text evidence="8">Lacks conserved residue(s) required for the propagation of feature annotation.</text>
</comment>
<dbReference type="PIRSF" id="PIRSF000505">
    <property type="entry name" value="EPSPS"/>
    <property type="match status" value="1"/>
</dbReference>
<feature type="binding site" evidence="8">
    <location>
        <position position="28"/>
    </location>
    <ligand>
        <name>3-phosphoshikimate</name>
        <dbReference type="ChEBI" id="CHEBI:145989"/>
    </ligand>
</feature>
<dbReference type="InterPro" id="IPR006264">
    <property type="entry name" value="EPSP_synthase"/>
</dbReference>
<dbReference type="FunFam" id="3.65.10.10:FF:000004">
    <property type="entry name" value="3-phosphoshikimate 1-carboxyvinyltransferase"/>
    <property type="match status" value="1"/>
</dbReference>
<feature type="binding site" evidence="8">
    <location>
        <position position="348"/>
    </location>
    <ligand>
        <name>phosphoenolpyruvate</name>
        <dbReference type="ChEBI" id="CHEBI:58702"/>
    </ligand>
</feature>
<keyword evidence="3 8" id="KW-0963">Cytoplasm</keyword>
<dbReference type="SUPFAM" id="SSF55205">
    <property type="entry name" value="EPT/RTPC-like"/>
    <property type="match status" value="1"/>
</dbReference>
<feature type="domain" description="Enolpyruvate transferase" evidence="9">
    <location>
        <begin position="15"/>
        <end position="424"/>
    </location>
</feature>
<dbReference type="PROSITE" id="PS00885">
    <property type="entry name" value="EPSP_SYNTHASE_2"/>
    <property type="match status" value="1"/>
</dbReference>
<comment type="subunit">
    <text evidence="8">Monomer.</text>
</comment>
<dbReference type="AlphaFoldDB" id="A0A1X3DGT0"/>
<reference evidence="11" key="1">
    <citation type="submission" date="2017-01" db="EMBL/GenBank/DDBJ databases">
        <authorList>
            <person name="Mah S.A."/>
            <person name="Swanson W.J."/>
            <person name="Moy G.W."/>
            <person name="Vacquier V.D."/>
        </authorList>
    </citation>
    <scope>NUCLEOTIDE SEQUENCE [LARGE SCALE GENOMIC DNA]</scope>
    <source>
        <strain evidence="11">124861</strain>
    </source>
</reference>
<dbReference type="InterPro" id="IPR036968">
    <property type="entry name" value="Enolpyruvate_Tfrase_sf"/>
</dbReference>
<comment type="function">
    <text evidence="8">Catalyzes the transfer of the enolpyruvyl moiety of phosphoenolpyruvate (PEP) to the 5-hydroxyl of shikimate-3-phosphate (S3P) to produce enolpyruvyl shikimate-3-phosphate and inorganic phosphate.</text>
</comment>
<organism evidence="10 11">
    <name type="scientific">Neisseria dumasiana</name>
    <dbReference type="NCBI Taxonomy" id="1931275"/>
    <lineage>
        <taxon>Bacteria</taxon>
        <taxon>Pseudomonadati</taxon>
        <taxon>Pseudomonadota</taxon>
        <taxon>Betaproteobacteria</taxon>
        <taxon>Neisseriales</taxon>
        <taxon>Neisseriaceae</taxon>
        <taxon>Neisseria</taxon>
    </lineage>
</organism>
<accession>A0A1X3DGT0</accession>
<dbReference type="GO" id="GO:0009073">
    <property type="term" value="P:aromatic amino acid family biosynthetic process"/>
    <property type="evidence" value="ECO:0007669"/>
    <property type="project" value="UniProtKB-KW"/>
</dbReference>
<feature type="binding site" evidence="8">
    <location>
        <position position="416"/>
    </location>
    <ligand>
        <name>phosphoenolpyruvate</name>
        <dbReference type="ChEBI" id="CHEBI:58702"/>
    </ligand>
</feature>
<name>A0A1X3DGT0_9NEIS</name>
<feature type="binding site" evidence="8">
    <location>
        <position position="391"/>
    </location>
    <ligand>
        <name>phosphoenolpyruvate</name>
        <dbReference type="ChEBI" id="CHEBI:58702"/>
    </ligand>
</feature>
<evidence type="ECO:0000256" key="7">
    <source>
        <dbReference type="ARBA" id="ARBA00044633"/>
    </source>
</evidence>
<dbReference type="RefSeq" id="WP_085359865.1">
    <property type="nucleotide sequence ID" value="NZ_MTAB01000019.1"/>
</dbReference>
<dbReference type="InterPro" id="IPR001986">
    <property type="entry name" value="Enolpyruvate_Tfrase_dom"/>
</dbReference>
<evidence type="ECO:0000256" key="4">
    <source>
        <dbReference type="ARBA" id="ARBA00022605"/>
    </source>
</evidence>
<dbReference type="GO" id="GO:0008652">
    <property type="term" value="P:amino acid biosynthetic process"/>
    <property type="evidence" value="ECO:0007669"/>
    <property type="project" value="UniProtKB-KW"/>
</dbReference>
<dbReference type="GO" id="GO:0009423">
    <property type="term" value="P:chorismate biosynthetic process"/>
    <property type="evidence" value="ECO:0007669"/>
    <property type="project" value="UniProtKB-UniRule"/>
</dbReference>
<feature type="binding site" evidence="8">
    <location>
        <position position="198"/>
    </location>
    <ligand>
        <name>3-phosphoshikimate</name>
        <dbReference type="ChEBI" id="CHEBI:145989"/>
    </ligand>
</feature>
<keyword evidence="5 8" id="KW-0808">Transferase</keyword>
<dbReference type="EC" id="2.5.1.19" evidence="8"/>
<feature type="binding site" evidence="8">
    <location>
        <position position="317"/>
    </location>
    <ligand>
        <name>3-phosphoshikimate</name>
        <dbReference type="ChEBI" id="CHEBI:145989"/>
    </ligand>
</feature>
<dbReference type="GO" id="GO:0003866">
    <property type="term" value="F:3-phosphoshikimate 1-carboxyvinyltransferase activity"/>
    <property type="evidence" value="ECO:0007669"/>
    <property type="project" value="UniProtKB-UniRule"/>
</dbReference>
<keyword evidence="4 8" id="KW-0028">Amino-acid biosynthesis</keyword>
<evidence type="ECO:0000313" key="11">
    <source>
        <dbReference type="Proteomes" id="UP000193303"/>
    </source>
</evidence>
<gene>
    <name evidence="8" type="primary">aroA</name>
    <name evidence="10" type="ORF">BV912_08470</name>
</gene>
<feature type="binding site" evidence="8">
    <location>
        <position position="172"/>
    </location>
    <ligand>
        <name>phosphoenolpyruvate</name>
        <dbReference type="ChEBI" id="CHEBI:58702"/>
    </ligand>
</feature>
<feature type="binding site" evidence="8">
    <location>
        <position position="344"/>
    </location>
    <ligand>
        <name>3-phosphoshikimate</name>
        <dbReference type="ChEBI" id="CHEBI:145989"/>
    </ligand>
</feature>
<feature type="binding site" evidence="8">
    <location>
        <position position="123"/>
    </location>
    <ligand>
        <name>phosphoenolpyruvate</name>
        <dbReference type="ChEBI" id="CHEBI:58702"/>
    </ligand>
</feature>
<comment type="subcellular location">
    <subcellularLocation>
        <location evidence="8">Cytoplasm</location>
    </subcellularLocation>
</comment>
<keyword evidence="6 8" id="KW-0057">Aromatic amino acid biosynthesis</keyword>
<dbReference type="PANTHER" id="PTHR21090">
    <property type="entry name" value="AROM/DEHYDROQUINATE SYNTHASE"/>
    <property type="match status" value="1"/>
</dbReference>
<sequence>MTESVRLPAATLKPSTVALPGSKSISNRTLLLAALSDNVCEIHSLLKSDDTDRMLEALEKLGVQLEFISEGRLKVHGTGGRFPNREADLFLGNAGTAFRPLTAALAVLGGNYHLHGVPRMHERPIGDLVDALRTAGADVQYLGNEHYPPLRIRERTDNGVRVIPIKGNVSSQFLTALLMALPLTGQAFEIEMVGELISKPYIDITLKLMAQFGVHVENQNYRLFKLPAGARYHAPENLYVEGDASSASYFLAAGLLSGQPVRVTGIGTHSIQGDVAFARELEKIGADVTWGDHFIEVSRPAGRPIQAFDLDANHIPDAAMTLAVVALATGAPCTLRNIGSWRVKETDRIAAMAAELRKVGATVTEEPEAIHIVPPAALTPDAEIDTYDDHRMAMCFSLVSLLGVPVVINDPKCTHKTFPTYFEVFASLQK</sequence>
<evidence type="ECO:0000256" key="1">
    <source>
        <dbReference type="ARBA" id="ARBA00004811"/>
    </source>
</evidence>
<feature type="binding site" evidence="8">
    <location>
        <position position="170"/>
    </location>
    <ligand>
        <name>3-phosphoshikimate</name>
        <dbReference type="ChEBI" id="CHEBI:145989"/>
    </ligand>
</feature>
<evidence type="ECO:0000256" key="3">
    <source>
        <dbReference type="ARBA" id="ARBA00022490"/>
    </source>
</evidence>
<feature type="binding site" evidence="8">
    <location>
        <position position="23"/>
    </location>
    <ligand>
        <name>phosphoenolpyruvate</name>
        <dbReference type="ChEBI" id="CHEBI:58702"/>
    </ligand>
</feature>
<dbReference type="InterPro" id="IPR023193">
    <property type="entry name" value="EPSP_synthase_CS"/>
</dbReference>
<feature type="active site" description="Proton acceptor" evidence="8">
    <location>
        <position position="317"/>
    </location>
</feature>
<feature type="binding site" evidence="8">
    <location>
        <position position="24"/>
    </location>
    <ligand>
        <name>3-phosphoshikimate</name>
        <dbReference type="ChEBI" id="CHEBI:145989"/>
    </ligand>
</feature>
<evidence type="ECO:0000256" key="8">
    <source>
        <dbReference type="HAMAP-Rule" id="MF_00210"/>
    </source>
</evidence>
<protein>
    <recommendedName>
        <fullName evidence="8">3-phosphoshikimate 1-carboxyvinyltransferase</fullName>
        <ecNumber evidence="8">2.5.1.19</ecNumber>
    </recommendedName>
    <alternativeName>
        <fullName evidence="8">5-enolpyruvylshikimate-3-phosphate synthase</fullName>
        <shortName evidence="8">EPSP synthase</shortName>
        <shortName evidence="8">EPSPS</shortName>
    </alternativeName>
</protein>
<dbReference type="EMBL" id="MTAB01000019">
    <property type="protein sequence ID" value="OSI19133.1"/>
    <property type="molecule type" value="Genomic_DNA"/>
</dbReference>